<evidence type="ECO:0000313" key="1">
    <source>
        <dbReference type="EMBL" id="XCD29104.1"/>
    </source>
</evidence>
<reference evidence="1" key="1">
    <citation type="submission" date="2024-03" db="EMBL/GenBank/DDBJ databases">
        <title>This phage originates from the Bacteriophage catalogue of the Bacteriophage Competence Centre, Department of Microbiology und Biotechnology, Max Rubner-Institut, Kiel, Germany.</title>
        <authorList>
            <person name="Sprotte S."/>
            <person name="Brinks E."/>
        </authorList>
    </citation>
    <scope>NUCLEOTIDE SEQUENCE</scope>
</reference>
<sequence>MLQHQNKKYIILASHQILRKTFWHAISTGKLEEMARWVCWHLGLPH</sequence>
<organism evidence="1">
    <name type="scientific">Escherichia phage PMBT16</name>
    <dbReference type="NCBI Taxonomy" id="3137282"/>
    <lineage>
        <taxon>Viruses</taxon>
    </lineage>
</organism>
<proteinExistence type="predicted"/>
<accession>A0AAU8BSF1</accession>
<protein>
    <submittedName>
        <fullName evidence="1">Uncharacterized protein</fullName>
    </submittedName>
</protein>
<dbReference type="EMBL" id="PP554575">
    <property type="protein sequence ID" value="XCD29104.1"/>
    <property type="molecule type" value="Genomic_DNA"/>
</dbReference>
<name>A0AAU8BSF1_9VIRU</name>